<accession>A0A1T4KSM3</accession>
<proteinExistence type="predicted"/>
<evidence type="ECO:0000313" key="3">
    <source>
        <dbReference type="EMBL" id="SJZ45439.1"/>
    </source>
</evidence>
<keyword evidence="4" id="KW-1185">Reference proteome</keyword>
<evidence type="ECO:0000256" key="2">
    <source>
        <dbReference type="SAM" id="SignalP"/>
    </source>
</evidence>
<dbReference type="RefSeq" id="WP_078788951.1">
    <property type="nucleotide sequence ID" value="NZ_FUWR01000001.1"/>
</dbReference>
<dbReference type="Proteomes" id="UP000190102">
    <property type="component" value="Unassembled WGS sequence"/>
</dbReference>
<keyword evidence="2" id="KW-0732">Signal</keyword>
<reference evidence="4" key="1">
    <citation type="submission" date="2017-02" db="EMBL/GenBank/DDBJ databases">
        <authorList>
            <person name="Varghese N."/>
            <person name="Submissions S."/>
        </authorList>
    </citation>
    <scope>NUCLEOTIDE SEQUENCE [LARGE SCALE GENOMIC DNA]</scope>
    <source>
        <strain evidence="4">ATCC BAA-34</strain>
    </source>
</reference>
<feature type="signal peptide" evidence="2">
    <location>
        <begin position="1"/>
        <end position="18"/>
    </location>
</feature>
<protein>
    <recommendedName>
        <fullName evidence="5">Pentapeptide MXKDX repeat protein</fullName>
    </recommendedName>
</protein>
<dbReference type="AlphaFoldDB" id="A0A1T4KSM3"/>
<feature type="compositionally biased region" description="Basic residues" evidence="1">
    <location>
        <begin position="51"/>
        <end position="66"/>
    </location>
</feature>
<evidence type="ECO:0008006" key="5">
    <source>
        <dbReference type="Google" id="ProtNLM"/>
    </source>
</evidence>
<name>A0A1T4KSM3_9BACT</name>
<gene>
    <name evidence="3" type="ORF">SAMN02745119_00679</name>
</gene>
<organism evidence="3 4">
    <name type="scientific">Trichlorobacter thiogenes</name>
    <dbReference type="NCBI Taxonomy" id="115783"/>
    <lineage>
        <taxon>Bacteria</taxon>
        <taxon>Pseudomonadati</taxon>
        <taxon>Thermodesulfobacteriota</taxon>
        <taxon>Desulfuromonadia</taxon>
        <taxon>Geobacterales</taxon>
        <taxon>Geobacteraceae</taxon>
        <taxon>Trichlorobacter</taxon>
    </lineage>
</organism>
<feature type="chain" id="PRO_5010517369" description="Pentapeptide MXKDX repeat protein" evidence="2">
    <location>
        <begin position="19"/>
        <end position="87"/>
    </location>
</feature>
<dbReference type="STRING" id="115783.SAMN02745119_00679"/>
<feature type="compositionally biased region" description="Low complexity" evidence="1">
    <location>
        <begin position="75"/>
        <end position="87"/>
    </location>
</feature>
<feature type="region of interest" description="Disordered" evidence="1">
    <location>
        <begin position="33"/>
        <end position="87"/>
    </location>
</feature>
<evidence type="ECO:0000256" key="1">
    <source>
        <dbReference type="SAM" id="MobiDB-lite"/>
    </source>
</evidence>
<sequence length="87" mass="9419">MKRILPFLVAAVVTVAFAGIAISADPMMKDEMKSAEKGEMKSAAKEEMKPAAKKKVMKPRKAKKVIKKTEEMKEMAPAAPMTAPAAK</sequence>
<evidence type="ECO:0000313" key="4">
    <source>
        <dbReference type="Proteomes" id="UP000190102"/>
    </source>
</evidence>
<feature type="compositionally biased region" description="Basic and acidic residues" evidence="1">
    <location>
        <begin position="33"/>
        <end position="50"/>
    </location>
</feature>
<dbReference type="EMBL" id="FUWR01000001">
    <property type="protein sequence ID" value="SJZ45439.1"/>
    <property type="molecule type" value="Genomic_DNA"/>
</dbReference>